<dbReference type="SUPFAM" id="SSF56925">
    <property type="entry name" value="OMPA-like"/>
    <property type="match status" value="1"/>
</dbReference>
<dbReference type="STRING" id="1263831.F543_4210"/>
<organism evidence="4 5">
    <name type="scientific">Bibersteinia trehalosi</name>
    <name type="common">Pasteurella trehalosi</name>
    <dbReference type="NCBI Taxonomy" id="47735"/>
    <lineage>
        <taxon>Bacteria</taxon>
        <taxon>Pseudomonadati</taxon>
        <taxon>Pseudomonadota</taxon>
        <taxon>Gammaproteobacteria</taxon>
        <taxon>Pasteurellales</taxon>
        <taxon>Pasteurellaceae</taxon>
        <taxon>Bibersteinia</taxon>
    </lineage>
</organism>
<protein>
    <recommendedName>
        <fullName evidence="3">Transferrin-binding protein B C-lobe/N-lobe beta-barrel domain-containing protein</fullName>
    </recommendedName>
</protein>
<proteinExistence type="predicted"/>
<accession>A0A426FGJ7</accession>
<dbReference type="InterPro" id="IPR001677">
    <property type="entry name" value="TbpB_B_D"/>
</dbReference>
<comment type="caution">
    <text evidence="4">The sequence shown here is derived from an EMBL/GenBank/DDBJ whole genome shotgun (WGS) entry which is preliminary data.</text>
</comment>
<feature type="compositionally biased region" description="Polar residues" evidence="1">
    <location>
        <begin position="41"/>
        <end position="69"/>
    </location>
</feature>
<dbReference type="Proteomes" id="UP000276010">
    <property type="component" value="Unassembled WGS sequence"/>
</dbReference>
<evidence type="ECO:0000313" key="5">
    <source>
        <dbReference type="Proteomes" id="UP000276010"/>
    </source>
</evidence>
<dbReference type="AlphaFoldDB" id="A0A426FGJ7"/>
<dbReference type="Gene3D" id="2.40.160.90">
    <property type="match status" value="1"/>
</dbReference>
<evidence type="ECO:0000313" key="4">
    <source>
        <dbReference type="EMBL" id="RRN01614.1"/>
    </source>
</evidence>
<evidence type="ECO:0000256" key="1">
    <source>
        <dbReference type="SAM" id="MobiDB-lite"/>
    </source>
</evidence>
<sequence>MKNVTRFGLTTLACLILTACGSSGGGSDNNGGNSNGASNSIVSPANNQSGSNQSTSKPSTGVNNSTSADNAAGDANKTGAVTMIIDEETNENQVRYSLHDLTDASNLNTITVDGQTIRVAYQDQGIYAGTWTKMNTVQSCCGRFSDMRFGAIGSTGPNQKDIVFYNGNPTQTMPTAGTANYNGYFIVTGNKYPEIYDDYLTGNAAFAVDFSAKTLNGTMNAETVDVINLNANISGNSFTGSANSASLSGTAKVEGKFYGENAKELGGMFKAADWVGAFGASK</sequence>
<dbReference type="NCBIfam" id="NF041636">
    <property type="entry name" value="slam_lipo"/>
    <property type="match status" value="1"/>
</dbReference>
<dbReference type="EMBL" id="RRUC01000040">
    <property type="protein sequence ID" value="RRN01614.1"/>
    <property type="molecule type" value="Genomic_DNA"/>
</dbReference>
<gene>
    <name evidence="4" type="ORF">EIM44_08805</name>
</gene>
<dbReference type="RefSeq" id="WP_125135158.1">
    <property type="nucleotide sequence ID" value="NZ_RRUC01000040.1"/>
</dbReference>
<feature type="region of interest" description="Disordered" evidence="1">
    <location>
        <begin position="30"/>
        <end position="74"/>
    </location>
</feature>
<dbReference type="InterPro" id="IPR011250">
    <property type="entry name" value="OMP/PagP_B-barrel"/>
</dbReference>
<feature type="compositionally biased region" description="Low complexity" evidence="1">
    <location>
        <begin position="30"/>
        <end position="40"/>
    </location>
</feature>
<dbReference type="Pfam" id="PF01298">
    <property type="entry name" value="TbpB_B_D"/>
    <property type="match status" value="1"/>
</dbReference>
<evidence type="ECO:0000256" key="2">
    <source>
        <dbReference type="SAM" id="SignalP"/>
    </source>
</evidence>
<keyword evidence="2" id="KW-0732">Signal</keyword>
<feature type="signal peptide" evidence="2">
    <location>
        <begin position="1"/>
        <end position="24"/>
    </location>
</feature>
<dbReference type="PROSITE" id="PS51257">
    <property type="entry name" value="PROKAR_LIPOPROTEIN"/>
    <property type="match status" value="1"/>
</dbReference>
<name>A0A426FGJ7_BIBTR</name>
<dbReference type="InterPro" id="IPR054843">
    <property type="entry name" value="Slam_hemophilin_C"/>
</dbReference>
<reference evidence="4 5" key="1">
    <citation type="submission" date="2018-11" db="EMBL/GenBank/DDBJ databases">
        <title>Whole genome sequence of Bibersteinia trehalosi strain OADDL-BT1 an multidrug resistant pathogen isolate.</title>
        <authorList>
            <person name="Couger M."/>
            <person name="Ramachandran A."/>
        </authorList>
    </citation>
    <scope>NUCLEOTIDE SEQUENCE [LARGE SCALE GENOMIC DNA]</scope>
    <source>
        <strain evidence="4 5">OADDL-BT1</strain>
    </source>
</reference>
<feature type="domain" description="Transferrin-binding protein B C-lobe/N-lobe beta-barrel" evidence="3">
    <location>
        <begin position="173"/>
        <end position="282"/>
    </location>
</feature>
<evidence type="ECO:0000259" key="3">
    <source>
        <dbReference type="Pfam" id="PF01298"/>
    </source>
</evidence>
<feature type="chain" id="PRO_5019208938" description="Transferrin-binding protein B C-lobe/N-lobe beta-barrel domain-containing protein" evidence="2">
    <location>
        <begin position="25"/>
        <end position="282"/>
    </location>
</feature>